<proteinExistence type="predicted"/>
<comment type="caution">
    <text evidence="1">The sequence shown here is derived from an EMBL/GenBank/DDBJ whole genome shotgun (WGS) entry which is preliminary data.</text>
</comment>
<name>A0A3M7RFI2_BRAPC</name>
<protein>
    <submittedName>
        <fullName evidence="1">Uncharacterized protein</fullName>
    </submittedName>
</protein>
<accession>A0A3M7RFI2</accession>
<dbReference type="EMBL" id="REGN01003498">
    <property type="protein sequence ID" value="RNA22277.1"/>
    <property type="molecule type" value="Genomic_DNA"/>
</dbReference>
<dbReference type="Proteomes" id="UP000276133">
    <property type="component" value="Unassembled WGS sequence"/>
</dbReference>
<dbReference type="AlphaFoldDB" id="A0A3M7RFI2"/>
<evidence type="ECO:0000313" key="2">
    <source>
        <dbReference type="Proteomes" id="UP000276133"/>
    </source>
</evidence>
<evidence type="ECO:0000313" key="1">
    <source>
        <dbReference type="EMBL" id="RNA22277.1"/>
    </source>
</evidence>
<organism evidence="1 2">
    <name type="scientific">Brachionus plicatilis</name>
    <name type="common">Marine rotifer</name>
    <name type="synonym">Brachionus muelleri</name>
    <dbReference type="NCBI Taxonomy" id="10195"/>
    <lineage>
        <taxon>Eukaryota</taxon>
        <taxon>Metazoa</taxon>
        <taxon>Spiralia</taxon>
        <taxon>Gnathifera</taxon>
        <taxon>Rotifera</taxon>
        <taxon>Eurotatoria</taxon>
        <taxon>Monogononta</taxon>
        <taxon>Pseudotrocha</taxon>
        <taxon>Ploima</taxon>
        <taxon>Brachionidae</taxon>
        <taxon>Brachionus</taxon>
    </lineage>
</organism>
<sequence>MSCIPPHKKLASTAAEGQLSGSASIPPTILVFGRFLCKPHSNFFLNLTFVHKKTKKPTITVFSPITSISVRAHTVGPAIVIVGHFKIRLTQIDLSTDKTFVRNVHNLYFYKKFKIFLVVKVRMVKIVNLNDSAGKIAKIQLMQVENNSNIIPFNHY</sequence>
<gene>
    <name evidence="1" type="ORF">BpHYR1_054601</name>
</gene>
<keyword evidence="2" id="KW-1185">Reference proteome</keyword>
<reference evidence="1 2" key="1">
    <citation type="journal article" date="2018" name="Sci. Rep.">
        <title>Genomic signatures of local adaptation to the degree of environmental predictability in rotifers.</title>
        <authorList>
            <person name="Franch-Gras L."/>
            <person name="Hahn C."/>
            <person name="Garcia-Roger E.M."/>
            <person name="Carmona M.J."/>
            <person name="Serra M."/>
            <person name="Gomez A."/>
        </authorList>
    </citation>
    <scope>NUCLEOTIDE SEQUENCE [LARGE SCALE GENOMIC DNA]</scope>
    <source>
        <strain evidence="1">HYR1</strain>
    </source>
</reference>